<protein>
    <submittedName>
        <fullName evidence="1">Uncharacterized protein</fullName>
    </submittedName>
</protein>
<dbReference type="InterPro" id="IPR029068">
    <property type="entry name" value="Glyas_Bleomycin-R_OHBP_Dase"/>
</dbReference>
<dbReference type="RefSeq" id="WP_379190102.1">
    <property type="nucleotide sequence ID" value="NZ_JBHSOW010000078.1"/>
</dbReference>
<evidence type="ECO:0000313" key="1">
    <source>
        <dbReference type="EMBL" id="MFC5651474.1"/>
    </source>
</evidence>
<reference evidence="2" key="1">
    <citation type="journal article" date="2019" name="Int. J. Syst. Evol. Microbiol.">
        <title>The Global Catalogue of Microorganisms (GCM) 10K type strain sequencing project: providing services to taxonomists for standard genome sequencing and annotation.</title>
        <authorList>
            <consortium name="The Broad Institute Genomics Platform"/>
            <consortium name="The Broad Institute Genome Sequencing Center for Infectious Disease"/>
            <person name="Wu L."/>
            <person name="Ma J."/>
        </authorList>
    </citation>
    <scope>NUCLEOTIDE SEQUENCE [LARGE SCALE GENOMIC DNA]</scope>
    <source>
        <strain evidence="2">CGMCC 1.3240</strain>
    </source>
</reference>
<dbReference type="SUPFAM" id="SSF54593">
    <property type="entry name" value="Glyoxalase/Bleomycin resistance protein/Dihydroxybiphenyl dioxygenase"/>
    <property type="match status" value="1"/>
</dbReference>
<comment type="caution">
    <text evidence="1">The sequence shown here is derived from an EMBL/GenBank/DDBJ whole genome shotgun (WGS) entry which is preliminary data.</text>
</comment>
<name>A0ABW0W349_9BACL</name>
<dbReference type="EMBL" id="JBHSOW010000078">
    <property type="protein sequence ID" value="MFC5651474.1"/>
    <property type="molecule type" value="Genomic_DNA"/>
</dbReference>
<keyword evidence="2" id="KW-1185">Reference proteome</keyword>
<sequence length="57" mass="6411">MADSFVPLTRGNGFSLNLQFESEGREAFNNLAAGGKVMHPLEQVFWGEYNFSDVRKT</sequence>
<organism evidence="1 2">
    <name type="scientific">Paenibacillus solisilvae</name>
    <dbReference type="NCBI Taxonomy" id="2486751"/>
    <lineage>
        <taxon>Bacteria</taxon>
        <taxon>Bacillati</taxon>
        <taxon>Bacillota</taxon>
        <taxon>Bacilli</taxon>
        <taxon>Bacillales</taxon>
        <taxon>Paenibacillaceae</taxon>
        <taxon>Paenibacillus</taxon>
    </lineage>
</organism>
<evidence type="ECO:0000313" key="2">
    <source>
        <dbReference type="Proteomes" id="UP001596047"/>
    </source>
</evidence>
<dbReference type="Proteomes" id="UP001596047">
    <property type="component" value="Unassembled WGS sequence"/>
</dbReference>
<proteinExistence type="predicted"/>
<gene>
    <name evidence="1" type="ORF">ACFPYJ_20625</name>
</gene>
<dbReference type="Gene3D" id="3.10.180.10">
    <property type="entry name" value="2,3-Dihydroxybiphenyl 1,2-Dioxygenase, domain 1"/>
    <property type="match status" value="1"/>
</dbReference>
<accession>A0ABW0W349</accession>